<evidence type="ECO:0000256" key="2">
    <source>
        <dbReference type="ARBA" id="ARBA00004370"/>
    </source>
</evidence>
<dbReference type="GO" id="GO:0016020">
    <property type="term" value="C:membrane"/>
    <property type="evidence" value="ECO:0007669"/>
    <property type="project" value="UniProtKB-SubCell"/>
</dbReference>
<keyword evidence="4" id="KW-0597">Phosphoprotein</keyword>
<keyword evidence="10 12" id="KW-0472">Membrane</keyword>
<keyword evidence="6" id="KW-0547">Nucleotide-binding</keyword>
<dbReference type="PANTHER" id="PTHR43711">
    <property type="entry name" value="TWO-COMPONENT HISTIDINE KINASE"/>
    <property type="match status" value="1"/>
</dbReference>
<evidence type="ECO:0000313" key="14">
    <source>
        <dbReference type="EMBL" id="ETR70878.1"/>
    </source>
</evidence>
<dbReference type="CDD" id="cd16922">
    <property type="entry name" value="HATPase_EvgS-ArcB-TorS-like"/>
    <property type="match status" value="1"/>
</dbReference>
<keyword evidence="12" id="KW-0812">Transmembrane</keyword>
<keyword evidence="12" id="KW-1133">Transmembrane helix</keyword>
<reference evidence="15" key="1">
    <citation type="submission" date="2012-11" db="EMBL/GenBank/DDBJ databases">
        <authorList>
            <person name="Lucero-Rivera Y.E."/>
            <person name="Tovar-Ramirez D."/>
        </authorList>
    </citation>
    <scope>NUCLEOTIDE SEQUENCE [LARGE SCALE GENOMIC DNA]</scope>
    <source>
        <strain evidence="15">Araruama</strain>
    </source>
</reference>
<dbReference type="SUPFAM" id="SSF55874">
    <property type="entry name" value="ATPase domain of HSP90 chaperone/DNA topoisomerase II/histidine kinase"/>
    <property type="match status" value="1"/>
</dbReference>
<evidence type="ECO:0000256" key="5">
    <source>
        <dbReference type="ARBA" id="ARBA00022679"/>
    </source>
</evidence>
<dbReference type="FunFam" id="1.10.287.130:FF:000038">
    <property type="entry name" value="Sensory transduction histidine kinase"/>
    <property type="match status" value="1"/>
</dbReference>
<feature type="transmembrane region" description="Helical" evidence="12">
    <location>
        <begin position="12"/>
        <end position="35"/>
    </location>
</feature>
<gene>
    <name evidence="14" type="ORF">OMM_02919</name>
</gene>
<accession>A0A1V1P7W0</accession>
<keyword evidence="8" id="KW-0067">ATP-binding</keyword>
<proteinExistence type="predicted"/>
<organism evidence="14 15">
    <name type="scientific">Candidatus Magnetoglobus multicellularis str. Araruama</name>
    <dbReference type="NCBI Taxonomy" id="890399"/>
    <lineage>
        <taxon>Bacteria</taxon>
        <taxon>Pseudomonadati</taxon>
        <taxon>Thermodesulfobacteriota</taxon>
        <taxon>Desulfobacteria</taxon>
        <taxon>Desulfobacterales</taxon>
        <taxon>Desulfobacteraceae</taxon>
        <taxon>Candidatus Magnetoglobus</taxon>
    </lineage>
</organism>
<evidence type="ECO:0000256" key="11">
    <source>
        <dbReference type="ARBA" id="ARBA00023306"/>
    </source>
</evidence>
<feature type="transmembrane region" description="Helical" evidence="12">
    <location>
        <begin position="167"/>
        <end position="191"/>
    </location>
</feature>
<dbReference type="Pfam" id="PF00512">
    <property type="entry name" value="HisKA"/>
    <property type="match status" value="1"/>
</dbReference>
<dbReference type="InterPro" id="IPR003594">
    <property type="entry name" value="HATPase_dom"/>
</dbReference>
<dbReference type="InterPro" id="IPR036097">
    <property type="entry name" value="HisK_dim/P_sf"/>
</dbReference>
<dbReference type="InterPro" id="IPR003661">
    <property type="entry name" value="HisK_dim/P_dom"/>
</dbReference>
<dbReference type="SUPFAM" id="SSF47384">
    <property type="entry name" value="Homodimeric domain of signal transducing histidine kinase"/>
    <property type="match status" value="1"/>
</dbReference>
<evidence type="ECO:0000256" key="7">
    <source>
        <dbReference type="ARBA" id="ARBA00022777"/>
    </source>
</evidence>
<sequence>MKHKAIQNSSIASYLLKLIFGLYFVVTLIVTIAQLTAEYYHTKDNVTKEIQSLADTFVPGVGTLLWTFSNNQLYTLMQGISKVQVIVGIKIQNDNEQNFLAIGSIVDDQGNYIKYNFEGNRKYLDASQYLFWHEFPIFYTDENGKKHHVGKGTFYSSHEIVFMRVKYGFFLIIINSLIKTAALWFIFLMVIRHALAKPIEGLIEKISKTNFKNIDHQRSIPLSKRNDELALLSNAFNDLMKRLSLEIKENNRLIQAKEYAEAANRAKSTFLANMSHELRTPMNAILGFSELVSGDAALSSEHKEHLSIVRRSGEHLLTLINDVLDMSKIESGKMTIHENDFDLYLLLDDLKKMFRFRIEKKKLTLAFEYSDTVPRFIRTDETRLRQVLINLIGNAIKFTHEGGIVVFVENIDNDFGNPDLCSLHFEINDSGIGIAREEMEGLFEPFIQSTSGKNFSEGTGLGLPISRKIVQMLGGDITIKSNAEKGTTVIFDIKVHVSNRSKVKSRSVISSVISLAPDQPKI</sequence>
<keyword evidence="11" id="KW-0131">Cell cycle</keyword>
<feature type="domain" description="Histidine kinase" evidence="13">
    <location>
        <begin position="273"/>
        <end position="497"/>
    </location>
</feature>
<dbReference type="GO" id="GO:0000155">
    <property type="term" value="F:phosphorelay sensor kinase activity"/>
    <property type="evidence" value="ECO:0007669"/>
    <property type="project" value="InterPro"/>
</dbReference>
<evidence type="ECO:0000256" key="4">
    <source>
        <dbReference type="ARBA" id="ARBA00022553"/>
    </source>
</evidence>
<evidence type="ECO:0000259" key="13">
    <source>
        <dbReference type="PROSITE" id="PS50109"/>
    </source>
</evidence>
<dbReference type="PROSITE" id="PS50109">
    <property type="entry name" value="HIS_KIN"/>
    <property type="match status" value="1"/>
</dbReference>
<keyword evidence="9" id="KW-0902">Two-component regulatory system</keyword>
<dbReference type="PRINTS" id="PR00344">
    <property type="entry name" value="BCTRLSENSOR"/>
</dbReference>
<dbReference type="SMART" id="SM00388">
    <property type="entry name" value="HisKA"/>
    <property type="match status" value="1"/>
</dbReference>
<dbReference type="EC" id="2.7.13.3" evidence="3"/>
<evidence type="ECO:0000256" key="9">
    <source>
        <dbReference type="ARBA" id="ARBA00023012"/>
    </source>
</evidence>
<keyword evidence="5" id="KW-0808">Transferase</keyword>
<keyword evidence="7" id="KW-0418">Kinase</keyword>
<dbReference type="InterPro" id="IPR036890">
    <property type="entry name" value="HATPase_C_sf"/>
</dbReference>
<dbReference type="SMART" id="SM00387">
    <property type="entry name" value="HATPase_c"/>
    <property type="match status" value="1"/>
</dbReference>
<evidence type="ECO:0000313" key="15">
    <source>
        <dbReference type="Proteomes" id="UP000189670"/>
    </source>
</evidence>
<dbReference type="Gene3D" id="3.30.565.10">
    <property type="entry name" value="Histidine kinase-like ATPase, C-terminal domain"/>
    <property type="match status" value="1"/>
</dbReference>
<dbReference type="InterPro" id="IPR004358">
    <property type="entry name" value="Sig_transdc_His_kin-like_C"/>
</dbReference>
<dbReference type="Gene3D" id="1.10.287.130">
    <property type="match status" value="1"/>
</dbReference>
<dbReference type="InterPro" id="IPR050736">
    <property type="entry name" value="Sensor_HK_Regulatory"/>
</dbReference>
<evidence type="ECO:0000256" key="3">
    <source>
        <dbReference type="ARBA" id="ARBA00012438"/>
    </source>
</evidence>
<dbReference type="CDD" id="cd00082">
    <property type="entry name" value="HisKA"/>
    <property type="match status" value="1"/>
</dbReference>
<evidence type="ECO:0000256" key="12">
    <source>
        <dbReference type="SAM" id="Phobius"/>
    </source>
</evidence>
<dbReference type="Gene3D" id="6.10.340.10">
    <property type="match status" value="1"/>
</dbReference>
<evidence type="ECO:0000256" key="8">
    <source>
        <dbReference type="ARBA" id="ARBA00022840"/>
    </source>
</evidence>
<dbReference type="FunFam" id="3.30.565.10:FF:000010">
    <property type="entry name" value="Sensor histidine kinase RcsC"/>
    <property type="match status" value="1"/>
</dbReference>
<dbReference type="InterPro" id="IPR005467">
    <property type="entry name" value="His_kinase_dom"/>
</dbReference>
<evidence type="ECO:0000256" key="1">
    <source>
        <dbReference type="ARBA" id="ARBA00000085"/>
    </source>
</evidence>
<dbReference type="AlphaFoldDB" id="A0A1V1P7W0"/>
<dbReference type="CDD" id="cd06225">
    <property type="entry name" value="HAMP"/>
    <property type="match status" value="1"/>
</dbReference>
<comment type="subcellular location">
    <subcellularLocation>
        <location evidence="2">Membrane</location>
    </subcellularLocation>
</comment>
<dbReference type="Proteomes" id="UP000189670">
    <property type="component" value="Unassembled WGS sequence"/>
</dbReference>
<evidence type="ECO:0000256" key="10">
    <source>
        <dbReference type="ARBA" id="ARBA00023136"/>
    </source>
</evidence>
<dbReference type="PANTHER" id="PTHR43711:SF29">
    <property type="entry name" value="HISTIDINE KINASE"/>
    <property type="match status" value="1"/>
</dbReference>
<dbReference type="GO" id="GO:0005524">
    <property type="term" value="F:ATP binding"/>
    <property type="evidence" value="ECO:0007669"/>
    <property type="project" value="UniProtKB-KW"/>
</dbReference>
<dbReference type="Pfam" id="PF02518">
    <property type="entry name" value="HATPase_c"/>
    <property type="match status" value="1"/>
</dbReference>
<dbReference type="EMBL" id="ATBP01000355">
    <property type="protein sequence ID" value="ETR70878.1"/>
    <property type="molecule type" value="Genomic_DNA"/>
</dbReference>
<evidence type="ECO:0000256" key="6">
    <source>
        <dbReference type="ARBA" id="ARBA00022741"/>
    </source>
</evidence>
<protein>
    <recommendedName>
        <fullName evidence="3">histidine kinase</fullName>
        <ecNumber evidence="3">2.7.13.3</ecNumber>
    </recommendedName>
</protein>
<name>A0A1V1P7W0_9BACT</name>
<comment type="caution">
    <text evidence="14">The sequence shown here is derived from an EMBL/GenBank/DDBJ whole genome shotgun (WGS) entry which is preliminary data.</text>
</comment>
<comment type="catalytic activity">
    <reaction evidence="1">
        <text>ATP + protein L-histidine = ADP + protein N-phospho-L-histidine.</text>
        <dbReference type="EC" id="2.7.13.3"/>
    </reaction>
</comment>